<evidence type="ECO:0000313" key="3">
    <source>
        <dbReference type="EMBL" id="MBO8479556.1"/>
    </source>
</evidence>
<feature type="chain" id="PRO_5039045956" description="Fibrobacter succinogenes major paralogous domain-containing protein" evidence="1">
    <location>
        <begin position="20"/>
        <end position="338"/>
    </location>
</feature>
<dbReference type="NCBIfam" id="TIGR02145">
    <property type="entry name" value="Fib_succ_major"/>
    <property type="match status" value="1"/>
</dbReference>
<evidence type="ECO:0000256" key="1">
    <source>
        <dbReference type="SAM" id="SignalP"/>
    </source>
</evidence>
<dbReference type="Pfam" id="PF09603">
    <property type="entry name" value="Fib_succ_major"/>
    <property type="match status" value="1"/>
</dbReference>
<proteinExistence type="predicted"/>
<dbReference type="PROSITE" id="PS51257">
    <property type="entry name" value="PROKAR_LIPOPROTEIN"/>
    <property type="match status" value="1"/>
</dbReference>
<reference evidence="3" key="1">
    <citation type="submission" date="2020-10" db="EMBL/GenBank/DDBJ databases">
        <authorList>
            <person name="Gilroy R."/>
        </authorList>
    </citation>
    <scope>NUCLEOTIDE SEQUENCE</scope>
    <source>
        <strain evidence="3">B3-1481</strain>
    </source>
</reference>
<gene>
    <name evidence="3" type="ORF">IAB76_00380</name>
</gene>
<organism evidence="3 4">
    <name type="scientific">Candidatus Cryptobacteroides avistercoris</name>
    <dbReference type="NCBI Taxonomy" id="2840758"/>
    <lineage>
        <taxon>Bacteria</taxon>
        <taxon>Pseudomonadati</taxon>
        <taxon>Bacteroidota</taxon>
        <taxon>Bacteroidia</taxon>
        <taxon>Bacteroidales</taxon>
        <taxon>Candidatus Cryptobacteroides</taxon>
    </lineage>
</organism>
<keyword evidence="1" id="KW-0732">Signal</keyword>
<dbReference type="EMBL" id="JADILW010000006">
    <property type="protein sequence ID" value="MBO8479556.1"/>
    <property type="molecule type" value="Genomic_DNA"/>
</dbReference>
<feature type="domain" description="Fibrobacter succinogenes major paralogous" evidence="2">
    <location>
        <begin position="164"/>
        <end position="335"/>
    </location>
</feature>
<dbReference type="Proteomes" id="UP000823769">
    <property type="component" value="Unassembled WGS sequence"/>
</dbReference>
<evidence type="ECO:0000259" key="2">
    <source>
        <dbReference type="Pfam" id="PF09603"/>
    </source>
</evidence>
<sequence length="338" mass="38029">MKFSSKILLLALAAVAAFSCKKDEETTSKTLGGSAKLEYPEFVEPGFTKKFGLDSLMTFTRDDGGPIGYFFTAPITSNRDTVCNGQGEVLHREYISVAPDSLGNFSLTFTAFAEGYVNDPVYANFTVVRHGLNGKSSLTNFDIKDSDRTFTDPRDGQTYYYTTIGDTDWMRQNLAWEGAGRPYYDCEAMSPIFGRYYTWHEAQTACPEGWRLPSDEDWAAMASFYGGNSVPGADFTDLAGDLMENIYFNEIRLWEFNREVKVTNAARLSVMPVGFARIEKGEYSFADLYKYAAFWTSDETADDSGVFRYLYEDETLVYWGSITKNDVAFSVRCVRDAS</sequence>
<reference evidence="3" key="2">
    <citation type="journal article" date="2021" name="PeerJ">
        <title>Extensive microbial diversity within the chicken gut microbiome revealed by metagenomics and culture.</title>
        <authorList>
            <person name="Gilroy R."/>
            <person name="Ravi A."/>
            <person name="Getino M."/>
            <person name="Pursley I."/>
            <person name="Horton D.L."/>
            <person name="Alikhan N.F."/>
            <person name="Baker D."/>
            <person name="Gharbi K."/>
            <person name="Hall N."/>
            <person name="Watson M."/>
            <person name="Adriaenssens E.M."/>
            <person name="Foster-Nyarko E."/>
            <person name="Jarju S."/>
            <person name="Secka A."/>
            <person name="Antonio M."/>
            <person name="Oren A."/>
            <person name="Chaudhuri R.R."/>
            <person name="La Ragione R."/>
            <person name="Hildebrand F."/>
            <person name="Pallen M.J."/>
        </authorList>
    </citation>
    <scope>NUCLEOTIDE SEQUENCE</scope>
    <source>
        <strain evidence="3">B3-1481</strain>
    </source>
</reference>
<comment type="caution">
    <text evidence="3">The sequence shown here is derived from an EMBL/GenBank/DDBJ whole genome shotgun (WGS) entry which is preliminary data.</text>
</comment>
<dbReference type="InterPro" id="IPR011871">
    <property type="entry name" value="Fib_succ_major"/>
</dbReference>
<protein>
    <recommendedName>
        <fullName evidence="2">Fibrobacter succinogenes major paralogous domain-containing protein</fullName>
    </recommendedName>
</protein>
<name>A0A9D9IWI9_9BACT</name>
<dbReference type="AlphaFoldDB" id="A0A9D9IWI9"/>
<evidence type="ECO:0000313" key="4">
    <source>
        <dbReference type="Proteomes" id="UP000823769"/>
    </source>
</evidence>
<accession>A0A9D9IWI9</accession>
<feature type="signal peptide" evidence="1">
    <location>
        <begin position="1"/>
        <end position="19"/>
    </location>
</feature>